<reference evidence="1 2" key="1">
    <citation type="journal article" date="2014" name="Agronomy (Basel)">
        <title>A Draft Genome Sequence for Ensete ventricosum, the Drought-Tolerant Tree Against Hunger.</title>
        <authorList>
            <person name="Harrison J."/>
            <person name="Moore K.A."/>
            <person name="Paszkiewicz K."/>
            <person name="Jones T."/>
            <person name="Grant M."/>
            <person name="Ambacheew D."/>
            <person name="Muzemil S."/>
            <person name="Studholme D.J."/>
        </authorList>
    </citation>
    <scope>NUCLEOTIDE SEQUENCE [LARGE SCALE GENOMIC DNA]</scope>
</reference>
<accession>A0A427A305</accession>
<dbReference type="Proteomes" id="UP000287651">
    <property type="component" value="Unassembled WGS sequence"/>
</dbReference>
<dbReference type="EMBL" id="AMZH03003950">
    <property type="protein sequence ID" value="RRT70637.1"/>
    <property type="molecule type" value="Genomic_DNA"/>
</dbReference>
<organism evidence="1 2">
    <name type="scientific">Ensete ventricosum</name>
    <name type="common">Abyssinian banana</name>
    <name type="synonym">Musa ensete</name>
    <dbReference type="NCBI Taxonomy" id="4639"/>
    <lineage>
        <taxon>Eukaryota</taxon>
        <taxon>Viridiplantae</taxon>
        <taxon>Streptophyta</taxon>
        <taxon>Embryophyta</taxon>
        <taxon>Tracheophyta</taxon>
        <taxon>Spermatophyta</taxon>
        <taxon>Magnoliopsida</taxon>
        <taxon>Liliopsida</taxon>
        <taxon>Zingiberales</taxon>
        <taxon>Musaceae</taxon>
        <taxon>Ensete</taxon>
    </lineage>
</organism>
<gene>
    <name evidence="1" type="ORF">B296_00020778</name>
</gene>
<sequence length="89" mass="10217">MMAIDFDGNISLVEKEQTILLESSSKIRFDRTIMPPQDQALVKDADLEPMPMNLKEEDRYVVNHDEGLTVVDFGGYVILDEKRPLCYQP</sequence>
<proteinExistence type="predicted"/>
<comment type="caution">
    <text evidence="1">The sequence shown here is derived from an EMBL/GenBank/DDBJ whole genome shotgun (WGS) entry which is preliminary data.</text>
</comment>
<evidence type="ECO:0000313" key="2">
    <source>
        <dbReference type="Proteomes" id="UP000287651"/>
    </source>
</evidence>
<evidence type="ECO:0000313" key="1">
    <source>
        <dbReference type="EMBL" id="RRT70637.1"/>
    </source>
</evidence>
<protein>
    <submittedName>
        <fullName evidence="1">Uncharacterized protein</fullName>
    </submittedName>
</protein>
<name>A0A427A305_ENSVE</name>
<dbReference type="AlphaFoldDB" id="A0A427A305"/>